<accession>A0A6C0HYA2</accession>
<evidence type="ECO:0000313" key="2">
    <source>
        <dbReference type="EMBL" id="QHT84813.1"/>
    </source>
</evidence>
<protein>
    <submittedName>
        <fullName evidence="2">Uncharacterized protein</fullName>
    </submittedName>
</protein>
<dbReference type="AlphaFoldDB" id="A0A6C0HYA2"/>
<sequence length="53" mass="6164">MSEPRTFSRKACLADFIDDNKAQSTHNNKYSHDDTNTIAKNQQEFGHKKRIKP</sequence>
<dbReference type="EMBL" id="MN740028">
    <property type="protein sequence ID" value="QHT84813.1"/>
    <property type="molecule type" value="Genomic_DNA"/>
</dbReference>
<evidence type="ECO:0000256" key="1">
    <source>
        <dbReference type="SAM" id="MobiDB-lite"/>
    </source>
</evidence>
<organism evidence="2">
    <name type="scientific">viral metagenome</name>
    <dbReference type="NCBI Taxonomy" id="1070528"/>
    <lineage>
        <taxon>unclassified sequences</taxon>
        <taxon>metagenomes</taxon>
        <taxon>organismal metagenomes</taxon>
    </lineage>
</organism>
<reference evidence="2" key="1">
    <citation type="journal article" date="2020" name="Nature">
        <title>Giant virus diversity and host interactions through global metagenomics.</title>
        <authorList>
            <person name="Schulz F."/>
            <person name="Roux S."/>
            <person name="Paez-Espino D."/>
            <person name="Jungbluth S."/>
            <person name="Walsh D.A."/>
            <person name="Denef V.J."/>
            <person name="McMahon K.D."/>
            <person name="Konstantinidis K.T."/>
            <person name="Eloe-Fadrosh E.A."/>
            <person name="Kyrpides N.C."/>
            <person name="Woyke T."/>
        </authorList>
    </citation>
    <scope>NUCLEOTIDE SEQUENCE</scope>
    <source>
        <strain evidence="2">GVMAG-M-3300023184-178</strain>
    </source>
</reference>
<name>A0A6C0HYA2_9ZZZZ</name>
<proteinExistence type="predicted"/>
<feature type="region of interest" description="Disordered" evidence="1">
    <location>
        <begin position="22"/>
        <end position="53"/>
    </location>
</feature>